<dbReference type="Proteomes" id="UP001329915">
    <property type="component" value="Chromosome"/>
</dbReference>
<dbReference type="PIRSF" id="PIRSF021383">
    <property type="entry name" value="YunB"/>
    <property type="match status" value="1"/>
</dbReference>
<dbReference type="Pfam" id="PF09560">
    <property type="entry name" value="Spore_YunB"/>
    <property type="match status" value="1"/>
</dbReference>
<dbReference type="AlphaFoldDB" id="A0AAU0USH0"/>
<dbReference type="InterPro" id="IPR014197">
    <property type="entry name" value="Sporulation_prot_YunB"/>
</dbReference>
<protein>
    <submittedName>
        <fullName evidence="1">Sporulation protein YunB</fullName>
    </submittedName>
</protein>
<name>A0AAU0USH0_9FIRM</name>
<evidence type="ECO:0000313" key="2">
    <source>
        <dbReference type="Proteomes" id="UP001329915"/>
    </source>
</evidence>
<sequence length="229" mass="25839">MLGRRKVSIKRKRNHRPRKPRWLVIFLASLLAAFFILEFLLAPTITAFAEAEANWRATEAINEAILSAVVEDMDYAKLVHIEKDEKGNILYMQQNLLQLNKINTKATLKIQEELKKLRNQKIQIPIGQITGSNLLANYGPSINLWLLPVGTVEVKVQDKFEDAGINQTRHKIYLNVSSDIRVIIPLLNSEITVNAQVPVADTVIVGDVPETYLKLDLGKDSSLFGISDR</sequence>
<dbReference type="RefSeq" id="WP_366922619.1">
    <property type="nucleotide sequence ID" value="NZ_CP121694.1"/>
</dbReference>
<accession>A0AAU0USH0</accession>
<evidence type="ECO:0000313" key="1">
    <source>
        <dbReference type="EMBL" id="WRO23236.1"/>
    </source>
</evidence>
<dbReference type="NCBIfam" id="TIGR02832">
    <property type="entry name" value="spo_yunB"/>
    <property type="match status" value="1"/>
</dbReference>
<dbReference type="KEGG" id="dbc:MFMK1_003092"/>
<organism evidence="1 2">
    <name type="scientific">Metallumcola ferriviriculae</name>
    <dbReference type="NCBI Taxonomy" id="3039180"/>
    <lineage>
        <taxon>Bacteria</taxon>
        <taxon>Bacillati</taxon>
        <taxon>Bacillota</taxon>
        <taxon>Clostridia</taxon>
        <taxon>Neomoorellales</taxon>
        <taxon>Desulfitibacteraceae</taxon>
        <taxon>Metallumcola</taxon>
    </lineage>
</organism>
<proteinExistence type="predicted"/>
<reference evidence="1 2" key="1">
    <citation type="submission" date="2023-04" db="EMBL/GenBank/DDBJ databases">
        <authorList>
            <person name="Hsu D."/>
        </authorList>
    </citation>
    <scope>NUCLEOTIDE SEQUENCE [LARGE SCALE GENOMIC DNA]</scope>
    <source>
        <strain evidence="1 2">MK1</strain>
    </source>
</reference>
<keyword evidence="2" id="KW-1185">Reference proteome</keyword>
<gene>
    <name evidence="1" type="primary">yunB</name>
    <name evidence="1" type="ORF">MFMK1_003092</name>
</gene>
<dbReference type="EMBL" id="CP121694">
    <property type="protein sequence ID" value="WRO23236.1"/>
    <property type="molecule type" value="Genomic_DNA"/>
</dbReference>